<dbReference type="InterPro" id="IPR000563">
    <property type="entry name" value="Flag_FliH"/>
</dbReference>
<comment type="function">
    <text evidence="1">Needed for flagellar regrowth and assembly.</text>
</comment>
<protein>
    <submittedName>
        <fullName evidence="10">Flagellar assembly protein FliH</fullName>
    </submittedName>
</protein>
<gene>
    <name evidence="10" type="ORF">MNBD_GAMMA16-505</name>
</gene>
<dbReference type="PANTHER" id="PTHR34982:SF1">
    <property type="entry name" value="FLAGELLAR ASSEMBLY PROTEIN FLIH"/>
    <property type="match status" value="1"/>
</dbReference>
<dbReference type="InterPro" id="IPR018035">
    <property type="entry name" value="Flagellar_FliH/T3SS_HrpE"/>
</dbReference>
<evidence type="ECO:0000256" key="2">
    <source>
        <dbReference type="ARBA" id="ARBA00004496"/>
    </source>
</evidence>
<evidence type="ECO:0000256" key="7">
    <source>
        <dbReference type="ARBA" id="ARBA00022927"/>
    </source>
</evidence>
<dbReference type="Pfam" id="PF02108">
    <property type="entry name" value="FliH"/>
    <property type="match status" value="1"/>
</dbReference>
<comment type="subcellular location">
    <subcellularLocation>
        <location evidence="2">Cytoplasm</location>
    </subcellularLocation>
</comment>
<accession>A0A3B0Z866</accession>
<comment type="similarity">
    <text evidence="3">Belongs to the FliH family.</text>
</comment>
<keyword evidence="10" id="KW-0969">Cilium</keyword>
<keyword evidence="10" id="KW-0966">Cell projection</keyword>
<name>A0A3B0Z866_9ZZZZ</name>
<evidence type="ECO:0000313" key="10">
    <source>
        <dbReference type="EMBL" id="VAW84393.1"/>
    </source>
</evidence>
<evidence type="ECO:0000256" key="4">
    <source>
        <dbReference type="ARBA" id="ARBA00022448"/>
    </source>
</evidence>
<dbReference type="PRINTS" id="PR01003">
    <property type="entry name" value="FLGFLIH"/>
</dbReference>
<keyword evidence="7" id="KW-0653">Protein transport</keyword>
<dbReference type="AlphaFoldDB" id="A0A3B0Z866"/>
<evidence type="ECO:0000256" key="6">
    <source>
        <dbReference type="ARBA" id="ARBA00022795"/>
    </source>
</evidence>
<dbReference type="GO" id="GO:0015031">
    <property type="term" value="P:protein transport"/>
    <property type="evidence" value="ECO:0007669"/>
    <property type="project" value="UniProtKB-KW"/>
</dbReference>
<dbReference type="GO" id="GO:0009288">
    <property type="term" value="C:bacterial-type flagellum"/>
    <property type="evidence" value="ECO:0007669"/>
    <property type="project" value="InterPro"/>
</dbReference>
<dbReference type="PANTHER" id="PTHR34982">
    <property type="entry name" value="YOP PROTEINS TRANSLOCATION PROTEIN L"/>
    <property type="match status" value="1"/>
</dbReference>
<dbReference type="GO" id="GO:0005829">
    <property type="term" value="C:cytosol"/>
    <property type="evidence" value="ECO:0007669"/>
    <property type="project" value="TreeGrafter"/>
</dbReference>
<sequence length="212" mass="23232">MSLSKIVANNDVAALERWKSAPVSRQSGESYNMLTARQLEELQEQAKDEGYKTGYQEGLAKGEADIKQQISNIGKIISLLGSPLASLDDAVEEELATLSLIIARQIIRRELKTDPGHIVAVVKETVSALPLASRTVRIALHPEDAVLIKDNLSLDKDDYEGKNKWEVVNDPTLTRGDCKVSTETSHIDATIEKRLTAIAAELLGGEREGEQE</sequence>
<keyword evidence="5" id="KW-0963">Cytoplasm</keyword>
<keyword evidence="10" id="KW-0282">Flagellum</keyword>
<organism evidence="10">
    <name type="scientific">hydrothermal vent metagenome</name>
    <dbReference type="NCBI Taxonomy" id="652676"/>
    <lineage>
        <taxon>unclassified sequences</taxon>
        <taxon>metagenomes</taxon>
        <taxon>ecological metagenomes</taxon>
    </lineage>
</organism>
<reference evidence="10" key="1">
    <citation type="submission" date="2018-06" db="EMBL/GenBank/DDBJ databases">
        <authorList>
            <person name="Zhirakovskaya E."/>
        </authorList>
    </citation>
    <scope>NUCLEOTIDE SEQUENCE</scope>
</reference>
<proteinExistence type="inferred from homology"/>
<evidence type="ECO:0000256" key="1">
    <source>
        <dbReference type="ARBA" id="ARBA00003041"/>
    </source>
</evidence>
<evidence type="ECO:0000256" key="3">
    <source>
        <dbReference type="ARBA" id="ARBA00006602"/>
    </source>
</evidence>
<dbReference type="GO" id="GO:0044781">
    <property type="term" value="P:bacterial-type flagellum organization"/>
    <property type="evidence" value="ECO:0007669"/>
    <property type="project" value="UniProtKB-KW"/>
</dbReference>
<evidence type="ECO:0000256" key="8">
    <source>
        <dbReference type="ARBA" id="ARBA00023225"/>
    </source>
</evidence>
<feature type="domain" description="Flagellar assembly protein FliH/Type III secretion system HrpE" evidence="9">
    <location>
        <begin position="68"/>
        <end position="197"/>
    </location>
</feature>
<dbReference type="GO" id="GO:0071973">
    <property type="term" value="P:bacterial-type flagellum-dependent cell motility"/>
    <property type="evidence" value="ECO:0007669"/>
    <property type="project" value="InterPro"/>
</dbReference>
<keyword evidence="8" id="KW-1006">Bacterial flagellum protein export</keyword>
<dbReference type="GO" id="GO:0003774">
    <property type="term" value="F:cytoskeletal motor activity"/>
    <property type="evidence" value="ECO:0007669"/>
    <property type="project" value="InterPro"/>
</dbReference>
<evidence type="ECO:0000259" key="9">
    <source>
        <dbReference type="Pfam" id="PF02108"/>
    </source>
</evidence>
<keyword evidence="4" id="KW-0813">Transport</keyword>
<keyword evidence="6" id="KW-1005">Bacterial flagellum biogenesis</keyword>
<evidence type="ECO:0000256" key="5">
    <source>
        <dbReference type="ARBA" id="ARBA00022490"/>
    </source>
</evidence>
<dbReference type="EMBL" id="UOFO01000043">
    <property type="protein sequence ID" value="VAW84393.1"/>
    <property type="molecule type" value="Genomic_DNA"/>
</dbReference>
<dbReference type="InterPro" id="IPR051472">
    <property type="entry name" value="T3SS_Stator/FliH"/>
</dbReference>